<proteinExistence type="predicted"/>
<evidence type="ECO:0000313" key="2">
    <source>
        <dbReference type="Proteomes" id="UP000667650"/>
    </source>
</evidence>
<dbReference type="AlphaFoldDB" id="A0A964WYS6"/>
<reference evidence="1" key="1">
    <citation type="submission" date="2020-01" db="EMBL/GenBank/DDBJ databases">
        <title>Muricauda ochracea sp. nov., isolated from a tidal flat of Garorim bay in Korea.</title>
        <authorList>
            <person name="Kim D."/>
            <person name="Yoo Y."/>
            <person name="Kim J.-J."/>
        </authorList>
    </citation>
    <scope>NUCLEOTIDE SEQUENCE</scope>
    <source>
        <strain evidence="1">JGD-17</strain>
    </source>
</reference>
<accession>A0A964WYS6</accession>
<protein>
    <recommendedName>
        <fullName evidence="3">DUF3108 domain-containing protein</fullName>
    </recommendedName>
</protein>
<gene>
    <name evidence="1" type="ORF">GTQ34_14525</name>
</gene>
<dbReference type="Proteomes" id="UP000667650">
    <property type="component" value="Unassembled WGS sequence"/>
</dbReference>
<dbReference type="EMBL" id="JAAABI010000006">
    <property type="protein sequence ID" value="NAY93128.1"/>
    <property type="molecule type" value="Genomic_DNA"/>
</dbReference>
<evidence type="ECO:0000313" key="1">
    <source>
        <dbReference type="EMBL" id="NAY93128.1"/>
    </source>
</evidence>
<comment type="caution">
    <text evidence="1">The sequence shown here is derived from an EMBL/GenBank/DDBJ whole genome shotgun (WGS) entry which is preliminary data.</text>
</comment>
<sequence>MNLYWLGCTLLVPDMEKVLLIAVLFFFKVYGLSAQLAEVSRTDFKNRVPAEKLKYAMLQEGDSLGWTQIEYYYSDDILWFHEEVEAIFNDNVLKETLATAYNYSIHRMISTVAEIEYTGKVKRTQVEWSVDNDSLFVHSGIKDTLIAAETSHLDRSLGLFVLPKLVDSREDNVSFKQFNVLDLAFRIVYLKYEGEQILATHMGNKECAVMSFEGGMAEQTFYIDRKTHRIIRIDIPKLGWSYRLATSLPISQHQGINVD</sequence>
<dbReference type="RefSeq" id="WP_166524538.1">
    <property type="nucleotide sequence ID" value="NZ_JAAABI010000006.1"/>
</dbReference>
<name>A0A964WYS6_9FLAO</name>
<organism evidence="1 2">
    <name type="scientific">Flagellimonas ochracea</name>
    <dbReference type="NCBI Taxonomy" id="2696472"/>
    <lineage>
        <taxon>Bacteria</taxon>
        <taxon>Pseudomonadati</taxon>
        <taxon>Bacteroidota</taxon>
        <taxon>Flavobacteriia</taxon>
        <taxon>Flavobacteriales</taxon>
        <taxon>Flavobacteriaceae</taxon>
        <taxon>Flagellimonas</taxon>
    </lineage>
</organism>
<keyword evidence="2" id="KW-1185">Reference proteome</keyword>
<evidence type="ECO:0008006" key="3">
    <source>
        <dbReference type="Google" id="ProtNLM"/>
    </source>
</evidence>